<evidence type="ECO:0000313" key="3">
    <source>
        <dbReference type="Proteomes" id="UP000321776"/>
    </source>
</evidence>
<dbReference type="Proteomes" id="UP000321776">
    <property type="component" value="Unassembled WGS sequence"/>
</dbReference>
<evidence type="ECO:0000313" key="1">
    <source>
        <dbReference type="EMBL" id="MEM5339754.1"/>
    </source>
</evidence>
<dbReference type="Proteomes" id="UP001481677">
    <property type="component" value="Unassembled WGS sequence"/>
</dbReference>
<gene>
    <name evidence="2" type="ORF">FRZ40_27760</name>
    <name evidence="1" type="ORF">V4C56_08945</name>
</gene>
<evidence type="ECO:0000313" key="4">
    <source>
        <dbReference type="Proteomes" id="UP001481677"/>
    </source>
</evidence>
<reference evidence="1 4" key="3">
    <citation type="submission" date="2024-01" db="EMBL/GenBank/DDBJ databases">
        <title>The diversity of rhizobia nodulating Mimosa spp. in eleven states of Brazil covering several biomes is determined by host plant, location, and edaphic factors.</title>
        <authorList>
            <person name="Rouws L."/>
            <person name="Barauna A."/>
            <person name="Beukes C."/>
            <person name="De Faria S.M."/>
            <person name="Gross E."/>
            <person name="Dos Reis Junior F.B."/>
            <person name="Simon M."/>
            <person name="Maluk M."/>
            <person name="Odee D.W."/>
            <person name="Kenicer G."/>
            <person name="Young J.P.W."/>
            <person name="Reis V.M."/>
            <person name="Zilli J."/>
            <person name="James E.K."/>
        </authorList>
    </citation>
    <scope>NUCLEOTIDE SEQUENCE [LARGE SCALE GENOMIC DNA]</scope>
    <source>
        <strain evidence="1 4">JPY530</strain>
    </source>
</reference>
<accession>A0A5C6VLU5</accession>
<name>A0A5C6VLU5_9BURK</name>
<protein>
    <submittedName>
        <fullName evidence="2">Uncharacterized protein</fullName>
    </submittedName>
</protein>
<dbReference type="AlphaFoldDB" id="A0A5C6VLU5"/>
<keyword evidence="4" id="KW-1185">Reference proteome</keyword>
<dbReference type="EMBL" id="VOQS01000003">
    <property type="protein sequence ID" value="TXC84108.1"/>
    <property type="molecule type" value="Genomic_DNA"/>
</dbReference>
<dbReference type="RefSeq" id="WP_028364673.1">
    <property type="nucleotide sequence ID" value="NZ_JAZHFZ010000013.1"/>
</dbReference>
<sequence>MRIQLPLIGAILTTFLLGVCTVAYADDLSRSVTSHGLTVHYGVVPSSKPGESGSTAASDVPSPGPNQYHLTVAIFDTATGERVSDATVLARVKGPRSYDTHFHAKTVEKRLDAVKVGSAVTYGNDFLMPWSGIYHVDLTVTQKDQPKPTTIRLNYDHRF</sequence>
<reference evidence="2" key="2">
    <citation type="submission" date="2019-08" db="EMBL/GenBank/DDBJ databases">
        <authorList>
            <person name="Im W.-T."/>
        </authorList>
    </citation>
    <scope>NUCLEOTIDE SEQUENCE</scope>
    <source>
        <strain evidence="2">NF 2-5-3</strain>
    </source>
</reference>
<comment type="caution">
    <text evidence="2">The sequence shown here is derived from an EMBL/GenBank/DDBJ whole genome shotgun (WGS) entry which is preliminary data.</text>
</comment>
<proteinExistence type="predicted"/>
<reference evidence="2 3" key="1">
    <citation type="journal article" date="2018" name="Int. J. Syst. Evol. Microbiol.">
        <title>Paraburkholderia azotifigens sp. nov., a nitrogen-fixing bacterium isolated from paddy soil.</title>
        <authorList>
            <person name="Choi G.M."/>
            <person name="Im W.T."/>
        </authorList>
    </citation>
    <scope>NUCLEOTIDE SEQUENCE [LARGE SCALE GENOMIC DNA]</scope>
    <source>
        <strain evidence="2 3">NF 2-5-3</strain>
    </source>
</reference>
<dbReference type="EMBL" id="JAZHGA010000005">
    <property type="protein sequence ID" value="MEM5339754.1"/>
    <property type="molecule type" value="Genomic_DNA"/>
</dbReference>
<organism evidence="2 3">
    <name type="scientific">Paraburkholderia azotifigens</name>
    <dbReference type="NCBI Taxonomy" id="2057004"/>
    <lineage>
        <taxon>Bacteria</taxon>
        <taxon>Pseudomonadati</taxon>
        <taxon>Pseudomonadota</taxon>
        <taxon>Betaproteobacteria</taxon>
        <taxon>Burkholderiales</taxon>
        <taxon>Burkholderiaceae</taxon>
        <taxon>Paraburkholderia</taxon>
    </lineage>
</organism>
<evidence type="ECO:0000313" key="2">
    <source>
        <dbReference type="EMBL" id="TXC84108.1"/>
    </source>
</evidence>